<evidence type="ECO:0008006" key="3">
    <source>
        <dbReference type="Google" id="ProtNLM"/>
    </source>
</evidence>
<protein>
    <recommendedName>
        <fullName evidence="3">VOC domain-containing protein</fullName>
    </recommendedName>
</protein>
<evidence type="ECO:0000313" key="1">
    <source>
        <dbReference type="EMBL" id="KAG8082819.1"/>
    </source>
</evidence>
<dbReference type="PANTHER" id="PTHR46142">
    <property type="match status" value="1"/>
</dbReference>
<proteinExistence type="predicted"/>
<reference evidence="1" key="1">
    <citation type="journal article" date="2021" name="bioRxiv">
        <title>Whole Genome Assembly and Annotation of Northern Wild Rice, Zizania palustris L., Supports a Whole Genome Duplication in the Zizania Genus.</title>
        <authorList>
            <person name="Haas M."/>
            <person name="Kono T."/>
            <person name="Macchietto M."/>
            <person name="Millas R."/>
            <person name="McGilp L."/>
            <person name="Shao M."/>
            <person name="Duquette J."/>
            <person name="Hirsch C.N."/>
            <person name="Kimball J."/>
        </authorList>
    </citation>
    <scope>NUCLEOTIDE SEQUENCE</scope>
    <source>
        <tissue evidence="1">Fresh leaf tissue</tissue>
    </source>
</reference>
<reference evidence="1" key="2">
    <citation type="submission" date="2021-02" db="EMBL/GenBank/DDBJ databases">
        <authorList>
            <person name="Kimball J.A."/>
            <person name="Haas M.W."/>
            <person name="Macchietto M."/>
            <person name="Kono T."/>
            <person name="Duquette J."/>
            <person name="Shao M."/>
        </authorList>
    </citation>
    <scope>NUCLEOTIDE SEQUENCE</scope>
    <source>
        <tissue evidence="1">Fresh leaf tissue</tissue>
    </source>
</reference>
<dbReference type="PANTHER" id="PTHR46142:SF4">
    <property type="entry name" value="OS04G0538900 PROTEIN"/>
    <property type="match status" value="1"/>
</dbReference>
<dbReference type="Proteomes" id="UP000729402">
    <property type="component" value="Unassembled WGS sequence"/>
</dbReference>
<accession>A0A8J5W6W8</accession>
<dbReference type="OrthoDB" id="16820at2759"/>
<comment type="caution">
    <text evidence="1">The sequence shown here is derived from an EMBL/GenBank/DDBJ whole genome shotgun (WGS) entry which is preliminary data.</text>
</comment>
<evidence type="ECO:0000313" key="2">
    <source>
        <dbReference type="Proteomes" id="UP000729402"/>
    </source>
</evidence>
<gene>
    <name evidence="1" type="ORF">GUJ93_ZPchr0014g47260</name>
</gene>
<keyword evidence="2" id="KW-1185">Reference proteome</keyword>
<organism evidence="1 2">
    <name type="scientific">Zizania palustris</name>
    <name type="common">Northern wild rice</name>
    <dbReference type="NCBI Taxonomy" id="103762"/>
    <lineage>
        <taxon>Eukaryota</taxon>
        <taxon>Viridiplantae</taxon>
        <taxon>Streptophyta</taxon>
        <taxon>Embryophyta</taxon>
        <taxon>Tracheophyta</taxon>
        <taxon>Spermatophyta</taxon>
        <taxon>Magnoliopsida</taxon>
        <taxon>Liliopsida</taxon>
        <taxon>Poales</taxon>
        <taxon>Poaceae</taxon>
        <taxon>BOP clade</taxon>
        <taxon>Oryzoideae</taxon>
        <taxon>Oryzeae</taxon>
        <taxon>Zizaniinae</taxon>
        <taxon>Zizania</taxon>
    </lineage>
</organism>
<dbReference type="AlphaFoldDB" id="A0A8J5W6W8"/>
<name>A0A8J5W6W8_ZIZPA</name>
<sequence length="169" mass="18540">MRKIQRSNDVQIDQEADCARRWKTPSSSTAGCSAIELVKRPASLDFKGAWLHKYGMGIHLLHRDGAAGCIDDIPTRPPAAINPKGNHISFQCSDMALMKARLQAMDREFVVRRVWDGETVVDQLFFHDPDGNVIEICNCENLPVIPLDVVAVGGAAGLPELPVQTDVHG</sequence>
<dbReference type="EMBL" id="JAAALK010000086">
    <property type="protein sequence ID" value="KAG8082819.1"/>
    <property type="molecule type" value="Genomic_DNA"/>
</dbReference>